<evidence type="ECO:0000313" key="1">
    <source>
        <dbReference type="EMBL" id="BAY83370.1"/>
    </source>
</evidence>
<accession>A0A1Z4LQ52</accession>
<dbReference type="Gene3D" id="1.20.120.400">
    <property type="entry name" value="Nickel-containing superoxide dismutase"/>
    <property type="match status" value="1"/>
</dbReference>
<sequence>MFKKIAAKLKTNFPAPEVQAHCDGPCGVYDPSSARITAEAVVSMTKKLMDLEHPPAGDKAATIAYNNTFSRFVAIKEEQAQKTKEDLLILWTDYFKPVHLEKYPDLHDTFWKATKLCSACKVEVNLDHANELMAAVEKIHNMFWATKDRNVAWYKAS</sequence>
<dbReference type="OrthoDB" id="9790847at2"/>
<gene>
    <name evidence="1" type="ORF">NIES267_28580</name>
</gene>
<evidence type="ECO:0000313" key="2">
    <source>
        <dbReference type="Proteomes" id="UP000218418"/>
    </source>
</evidence>
<keyword evidence="2" id="KW-1185">Reference proteome</keyword>
<dbReference type="InterPro" id="IPR036502">
    <property type="entry name" value="NiSOD_sf"/>
</dbReference>
<reference evidence="1 2" key="1">
    <citation type="submission" date="2017-06" db="EMBL/GenBank/DDBJ databases">
        <title>Genome sequencing of cyanobaciteial culture collection at National Institute for Environmental Studies (NIES).</title>
        <authorList>
            <person name="Hirose Y."/>
            <person name="Shimura Y."/>
            <person name="Fujisawa T."/>
            <person name="Nakamura Y."/>
            <person name="Kawachi M."/>
        </authorList>
    </citation>
    <scope>NUCLEOTIDE SEQUENCE [LARGE SCALE GENOMIC DNA]</scope>
    <source>
        <strain evidence="1 2">NIES-267</strain>
    </source>
</reference>
<dbReference type="Pfam" id="PF09055">
    <property type="entry name" value="Sod_Ni"/>
    <property type="match status" value="1"/>
</dbReference>
<proteinExistence type="predicted"/>
<dbReference type="EMBL" id="AP018227">
    <property type="protein sequence ID" value="BAY83370.1"/>
    <property type="molecule type" value="Genomic_DNA"/>
</dbReference>
<name>A0A1Z4LQ52_9CYAN</name>
<dbReference type="Proteomes" id="UP000218418">
    <property type="component" value="Chromosome"/>
</dbReference>
<dbReference type="InterPro" id="IPR014123">
    <property type="entry name" value="Superoxide_dismutase_Ni-type"/>
</dbReference>
<protein>
    <submittedName>
        <fullName evidence="1">Putative nickel-containing superoxide dismutase</fullName>
    </submittedName>
</protein>
<dbReference type="SUPFAM" id="SSF109770">
    <property type="entry name" value="Nickel-containing superoxide dismutase, NiSOD"/>
    <property type="match status" value="1"/>
</dbReference>
<dbReference type="GO" id="GO:0016151">
    <property type="term" value="F:nickel cation binding"/>
    <property type="evidence" value="ECO:0007669"/>
    <property type="project" value="InterPro"/>
</dbReference>
<dbReference type="NCBIfam" id="TIGR02753">
    <property type="entry name" value="sodN"/>
    <property type="match status" value="1"/>
</dbReference>
<dbReference type="GO" id="GO:0004784">
    <property type="term" value="F:superoxide dismutase activity"/>
    <property type="evidence" value="ECO:0007669"/>
    <property type="project" value="InterPro"/>
</dbReference>
<organism evidence="1 2">
    <name type="scientific">Calothrix parasitica NIES-267</name>
    <dbReference type="NCBI Taxonomy" id="1973488"/>
    <lineage>
        <taxon>Bacteria</taxon>
        <taxon>Bacillati</taxon>
        <taxon>Cyanobacteriota</taxon>
        <taxon>Cyanophyceae</taxon>
        <taxon>Nostocales</taxon>
        <taxon>Calotrichaceae</taxon>
        <taxon>Calothrix</taxon>
    </lineage>
</organism>
<dbReference type="AlphaFoldDB" id="A0A1Z4LQ52"/>